<dbReference type="SUPFAM" id="SSF52317">
    <property type="entry name" value="Class I glutamine amidotransferase-like"/>
    <property type="match status" value="1"/>
</dbReference>
<dbReference type="InterPro" id="IPR044992">
    <property type="entry name" value="ChyE-like"/>
</dbReference>
<sequence length="231" mass="25291">MKLAVLVCDEPPPGLSGIAGDYPAMFERLLGQALTPFDVRAGQYPAQVEDFQGYLITGSRASVYDPLPWIPPLEDFVRAVAASPSKLVGICFGHQMIGQALGGRVERWPLGWGVGIHRFSVYRRAPWMEPFLEEFRLILSCQDQITQLPPGAVVLGGSAFSPHALIQIGLNVLGIQPHPEFPKAFAEALLEQRRLWVGPERYAEAKASFALEPSAKEVAGWIRNFLATGPS</sequence>
<dbReference type="Gene3D" id="3.40.50.880">
    <property type="match status" value="1"/>
</dbReference>
<dbReference type="PROSITE" id="PS51273">
    <property type="entry name" value="GATASE_TYPE_1"/>
    <property type="match status" value="1"/>
</dbReference>
<dbReference type="AlphaFoldDB" id="A0A7C3DE42"/>
<evidence type="ECO:0000313" key="2">
    <source>
        <dbReference type="EMBL" id="HFG19309.1"/>
    </source>
</evidence>
<comment type="caution">
    <text evidence="2">The sequence shown here is derived from an EMBL/GenBank/DDBJ whole genome shotgun (WGS) entry which is preliminary data.</text>
</comment>
<dbReference type="PANTHER" id="PTHR42695:SF5">
    <property type="entry name" value="GLUTAMINE AMIDOTRANSFERASE YLR126C-RELATED"/>
    <property type="match status" value="1"/>
</dbReference>
<keyword evidence="2" id="KW-0378">Hydrolase</keyword>
<dbReference type="Pfam" id="PF00117">
    <property type="entry name" value="GATase"/>
    <property type="match status" value="1"/>
</dbReference>
<dbReference type="GO" id="GO:0005829">
    <property type="term" value="C:cytosol"/>
    <property type="evidence" value="ECO:0007669"/>
    <property type="project" value="TreeGrafter"/>
</dbReference>
<gene>
    <name evidence="2" type="ORF">ENS82_01120</name>
</gene>
<protein>
    <submittedName>
        <fullName evidence="2">Gamma-glutamyl-gamma-aminobutyrate hydrolase</fullName>
    </submittedName>
</protein>
<reference evidence="2" key="1">
    <citation type="journal article" date="2020" name="mSystems">
        <title>Genome- and Community-Level Interaction Insights into Carbon Utilization and Element Cycling Functions of Hydrothermarchaeota in Hydrothermal Sediment.</title>
        <authorList>
            <person name="Zhou Z."/>
            <person name="Liu Y."/>
            <person name="Xu W."/>
            <person name="Pan J."/>
            <person name="Luo Z.H."/>
            <person name="Li M."/>
        </authorList>
    </citation>
    <scope>NUCLEOTIDE SEQUENCE [LARGE SCALE GENOMIC DNA]</scope>
    <source>
        <strain evidence="2">SpSt-524</strain>
    </source>
</reference>
<proteinExistence type="predicted"/>
<dbReference type="InterPro" id="IPR017926">
    <property type="entry name" value="GATASE"/>
</dbReference>
<evidence type="ECO:0000259" key="1">
    <source>
        <dbReference type="Pfam" id="PF00117"/>
    </source>
</evidence>
<name>A0A7C3DE42_MEIRU</name>
<dbReference type="CDD" id="cd01741">
    <property type="entry name" value="GATase1_1"/>
    <property type="match status" value="1"/>
</dbReference>
<dbReference type="PANTHER" id="PTHR42695">
    <property type="entry name" value="GLUTAMINE AMIDOTRANSFERASE YLR126C-RELATED"/>
    <property type="match status" value="1"/>
</dbReference>
<feature type="domain" description="Glutamine amidotransferase" evidence="1">
    <location>
        <begin position="50"/>
        <end position="181"/>
    </location>
</feature>
<accession>A0A7C3DE42</accession>
<organism evidence="2">
    <name type="scientific">Meiothermus ruber</name>
    <dbReference type="NCBI Taxonomy" id="277"/>
    <lineage>
        <taxon>Bacteria</taxon>
        <taxon>Thermotogati</taxon>
        <taxon>Deinococcota</taxon>
        <taxon>Deinococci</taxon>
        <taxon>Thermales</taxon>
        <taxon>Thermaceae</taxon>
        <taxon>Meiothermus</taxon>
    </lineage>
</organism>
<dbReference type="EMBL" id="DSWI01000008">
    <property type="protein sequence ID" value="HFG19309.1"/>
    <property type="molecule type" value="Genomic_DNA"/>
</dbReference>
<dbReference type="GO" id="GO:0016787">
    <property type="term" value="F:hydrolase activity"/>
    <property type="evidence" value="ECO:0007669"/>
    <property type="project" value="UniProtKB-KW"/>
</dbReference>
<dbReference type="InterPro" id="IPR029062">
    <property type="entry name" value="Class_I_gatase-like"/>
</dbReference>